<sequence length="1033" mass="111588">MSLTEACLRKPVLAWMMMLATIVFGLVAATRIGISQFPDVDFPTINVNVTWEGAAPEVVENDIVEIIEEAVVQVEGVKSITSSSRQGSASITVELDLARSVDAALQDVQAKVSQAQRRLPPNIDPPVISKSNPEDQPIMWVGLSGPYPPQTLADYARYRVKEKLQTVPGIGEVTLGGYLERNVRVWFDADKLAAKNITVTDVMAALRREHVEMPAGRLETAGREVNVRVLGEALDLDTLRRIVVRESDGVATYIEDVALIEDGFEDVRRMSRVNGQPAQGMGIRKQRGSNAVAVANGVKERLDEIRKTLPEGMELAINFDSTRFIEQSVHEIELELILAVVLTALVCWLFLGSLSSTLNVILAIPMSLLGTVAAIYFLGFTLNTFTLLGLSLAVGIVVDDAIMVLENIFRHAEQGKDRVRAAREGTAEITFAALAATVAVIAIFIPVIFMEGVMGRFFLQFGVTLCIAVAFSYVEAITLAPARCAQLLVTSREGRSKVGVFVDEAFEKLGKGYGWLLARGLRFPSLVLLSSVGLFVGAVFAFKALPGEFVPSQDQSRLMVRLTTAVSSDIHETNKIVSKAEAIVNNAPEVQRALVIVGGFGSGAVNSGMIFTTLVPRDQRKLKQNEFAAVLRKELNSIPGVRAVVQDLSQSGFTASRGFPVEFSIRGPEWSELVRHSERMKAELQAAGLVVDLDSDYQLGMPELRIVPDRARAADLGISVEEIATTLNALVGGARVGKYSAGGRRVDVRMRLLASQRSRPEDLARLKIRTNTGELVPLSTLVKYEERPALQAITRRDRERAITIFGNVAPGKSQSDALALVEKMAKDVPTGYHVVLGGASVAFRESMGGLVFALILGIIVAYMVLASQFNSFLHPVTVLTILPLSVAGAAFALLLMKQTLNIFSMIGIVLLMGIVKKNSIILVDYALELRKEGKNALDAMLEAGPVRLRPILMTSIATLMAAVPSALALGEGSEVRAPMAIAVIGGLVISTGLSLLVVPAFYVVADRVASRLARFRRASAPPIAEPVPPPPHA</sequence>
<dbReference type="InterPro" id="IPR027463">
    <property type="entry name" value="AcrB_DN_DC_subdom"/>
</dbReference>
<dbReference type="GO" id="GO:0005886">
    <property type="term" value="C:plasma membrane"/>
    <property type="evidence" value="ECO:0007669"/>
    <property type="project" value="TreeGrafter"/>
</dbReference>
<evidence type="ECO:0000313" key="2">
    <source>
        <dbReference type="EMBL" id="MRG93985.1"/>
    </source>
</evidence>
<dbReference type="InterPro" id="IPR001036">
    <property type="entry name" value="Acrflvin-R"/>
</dbReference>
<dbReference type="Pfam" id="PF00873">
    <property type="entry name" value="ACR_tran"/>
    <property type="match status" value="1"/>
</dbReference>
<dbReference type="EMBL" id="WJIE01000005">
    <property type="protein sequence ID" value="MRG93985.1"/>
    <property type="molecule type" value="Genomic_DNA"/>
</dbReference>
<feature type="transmembrane region" description="Helical" evidence="1">
    <location>
        <begin position="847"/>
        <end position="865"/>
    </location>
</feature>
<accession>A0A6N7PUQ7</accession>
<feature type="transmembrane region" description="Helical" evidence="1">
    <location>
        <begin position="332"/>
        <end position="351"/>
    </location>
</feature>
<feature type="transmembrane region" description="Helical" evidence="1">
    <location>
        <begin position="526"/>
        <end position="545"/>
    </location>
</feature>
<dbReference type="SUPFAM" id="SSF82714">
    <property type="entry name" value="Multidrug efflux transporter AcrB TolC docking domain, DN and DC subdomains"/>
    <property type="match status" value="2"/>
</dbReference>
<dbReference type="Gene3D" id="3.30.70.1320">
    <property type="entry name" value="Multidrug efflux transporter AcrB pore domain like"/>
    <property type="match status" value="1"/>
</dbReference>
<organism evidence="2 3">
    <name type="scientific">Polyangium spumosum</name>
    <dbReference type="NCBI Taxonomy" id="889282"/>
    <lineage>
        <taxon>Bacteria</taxon>
        <taxon>Pseudomonadati</taxon>
        <taxon>Myxococcota</taxon>
        <taxon>Polyangia</taxon>
        <taxon>Polyangiales</taxon>
        <taxon>Polyangiaceae</taxon>
        <taxon>Polyangium</taxon>
    </lineage>
</organism>
<proteinExistence type="predicted"/>
<keyword evidence="1" id="KW-0812">Transmembrane</keyword>
<feature type="transmembrane region" description="Helical" evidence="1">
    <location>
        <begin position="455"/>
        <end position="474"/>
    </location>
</feature>
<dbReference type="SUPFAM" id="SSF82693">
    <property type="entry name" value="Multidrug efflux transporter AcrB pore domain, PN1, PN2, PC1 and PC2 subdomains"/>
    <property type="match status" value="3"/>
</dbReference>
<dbReference type="PRINTS" id="PR00702">
    <property type="entry name" value="ACRIFLAVINRP"/>
</dbReference>
<dbReference type="AlphaFoldDB" id="A0A6N7PUQ7"/>
<evidence type="ECO:0000256" key="1">
    <source>
        <dbReference type="SAM" id="Phobius"/>
    </source>
</evidence>
<dbReference type="Proteomes" id="UP000440224">
    <property type="component" value="Unassembled WGS sequence"/>
</dbReference>
<reference evidence="2 3" key="1">
    <citation type="submission" date="2019-10" db="EMBL/GenBank/DDBJ databases">
        <title>A soil myxobacterium in the family Polyangiaceae.</title>
        <authorList>
            <person name="Li Y."/>
            <person name="Wang J."/>
        </authorList>
    </citation>
    <scope>NUCLEOTIDE SEQUENCE [LARGE SCALE GENOMIC DNA]</scope>
    <source>
        <strain evidence="2 3">DSM 14734</strain>
    </source>
</reference>
<feature type="transmembrane region" description="Helical" evidence="1">
    <location>
        <begin position="358"/>
        <end position="379"/>
    </location>
</feature>
<comment type="caution">
    <text evidence="2">The sequence shown here is derived from an EMBL/GenBank/DDBJ whole genome shotgun (WGS) entry which is preliminary data.</text>
</comment>
<feature type="transmembrane region" description="Helical" evidence="1">
    <location>
        <begin position="902"/>
        <end position="927"/>
    </location>
</feature>
<dbReference type="Gene3D" id="3.30.70.1440">
    <property type="entry name" value="Multidrug efflux transporter AcrB pore domain"/>
    <property type="match status" value="1"/>
</dbReference>
<dbReference type="PANTHER" id="PTHR32063:SF0">
    <property type="entry name" value="SWARMING MOTILITY PROTEIN SWRC"/>
    <property type="match status" value="1"/>
</dbReference>
<feature type="transmembrane region" description="Helical" evidence="1">
    <location>
        <begin position="385"/>
        <end position="409"/>
    </location>
</feature>
<keyword evidence="1" id="KW-1133">Transmembrane helix</keyword>
<dbReference type="RefSeq" id="WP_338046462.1">
    <property type="nucleotide sequence ID" value="NZ_WJIE01000005.1"/>
</dbReference>
<evidence type="ECO:0000313" key="3">
    <source>
        <dbReference type="Proteomes" id="UP000440224"/>
    </source>
</evidence>
<keyword evidence="3" id="KW-1185">Reference proteome</keyword>
<dbReference type="SUPFAM" id="SSF82866">
    <property type="entry name" value="Multidrug efflux transporter AcrB transmembrane domain"/>
    <property type="match status" value="2"/>
</dbReference>
<dbReference type="PANTHER" id="PTHR32063">
    <property type="match status" value="1"/>
</dbReference>
<dbReference type="Gene3D" id="3.30.2090.10">
    <property type="entry name" value="Multidrug efflux transporter AcrB TolC docking domain, DN and DC subdomains"/>
    <property type="match status" value="2"/>
</dbReference>
<dbReference type="Gene3D" id="1.20.1640.10">
    <property type="entry name" value="Multidrug efflux transporter AcrB transmembrane domain"/>
    <property type="match status" value="2"/>
</dbReference>
<protein>
    <submittedName>
        <fullName evidence="2">AcrB/AcrD/AcrF family protein</fullName>
    </submittedName>
</protein>
<gene>
    <name evidence="2" type="ORF">GF068_18985</name>
</gene>
<feature type="transmembrane region" description="Helical" evidence="1">
    <location>
        <begin position="12"/>
        <end position="34"/>
    </location>
</feature>
<keyword evidence="1" id="KW-0472">Membrane</keyword>
<feature type="transmembrane region" description="Helical" evidence="1">
    <location>
        <begin position="429"/>
        <end position="449"/>
    </location>
</feature>
<dbReference type="Gene3D" id="3.30.70.1430">
    <property type="entry name" value="Multidrug efflux transporter AcrB pore domain"/>
    <property type="match status" value="2"/>
</dbReference>
<name>A0A6N7PUQ7_9BACT</name>
<feature type="transmembrane region" description="Helical" evidence="1">
    <location>
        <begin position="979"/>
        <end position="1005"/>
    </location>
</feature>
<feature type="transmembrane region" description="Helical" evidence="1">
    <location>
        <begin position="948"/>
        <end position="967"/>
    </location>
</feature>
<dbReference type="GO" id="GO:0042910">
    <property type="term" value="F:xenobiotic transmembrane transporter activity"/>
    <property type="evidence" value="ECO:0007669"/>
    <property type="project" value="TreeGrafter"/>
</dbReference>
<feature type="transmembrane region" description="Helical" evidence="1">
    <location>
        <begin position="872"/>
        <end position="896"/>
    </location>
</feature>